<dbReference type="PANTHER" id="PTHR42756">
    <property type="entry name" value="TRANSCRIPTIONAL REGULATOR, MARR"/>
    <property type="match status" value="1"/>
</dbReference>
<dbReference type="PRINTS" id="PR00598">
    <property type="entry name" value="HTHMARR"/>
</dbReference>
<dbReference type="Gene3D" id="1.10.10.10">
    <property type="entry name" value="Winged helix-like DNA-binding domain superfamily/Winged helix DNA-binding domain"/>
    <property type="match status" value="1"/>
</dbReference>
<keyword evidence="2 5" id="KW-0238">DNA-binding</keyword>
<dbReference type="AlphaFoldDB" id="A0A1M4WNI7"/>
<proteinExistence type="predicted"/>
<accession>A0A1M4WNI7</accession>
<dbReference type="OrthoDB" id="1853358at2"/>
<dbReference type="PANTHER" id="PTHR42756:SF1">
    <property type="entry name" value="TRANSCRIPTIONAL REPRESSOR OF EMRAB OPERON"/>
    <property type="match status" value="1"/>
</dbReference>
<reference evidence="5 6" key="1">
    <citation type="submission" date="2016-11" db="EMBL/GenBank/DDBJ databases">
        <authorList>
            <person name="Jaros S."/>
            <person name="Januszkiewicz K."/>
            <person name="Wedrychowicz H."/>
        </authorList>
    </citation>
    <scope>NUCLEOTIDE SEQUENCE [LARGE SCALE GENOMIC DNA]</scope>
    <source>
        <strain evidence="5 6">DSM 44666</strain>
    </source>
</reference>
<dbReference type="GO" id="GO:0003700">
    <property type="term" value="F:DNA-binding transcription factor activity"/>
    <property type="evidence" value="ECO:0007669"/>
    <property type="project" value="InterPro"/>
</dbReference>
<dbReference type="RefSeq" id="WP_073154378.1">
    <property type="nucleotide sequence ID" value="NZ_FQVL01000003.1"/>
</dbReference>
<dbReference type="STRING" id="112248.SAMN05444392_103302"/>
<gene>
    <name evidence="5" type="ORF">SAMN05444392_103302</name>
</gene>
<keyword evidence="6" id="KW-1185">Reference proteome</keyword>
<evidence type="ECO:0000256" key="2">
    <source>
        <dbReference type="ARBA" id="ARBA00023125"/>
    </source>
</evidence>
<dbReference type="InterPro" id="IPR036388">
    <property type="entry name" value="WH-like_DNA-bd_sf"/>
</dbReference>
<dbReference type="SMART" id="SM00347">
    <property type="entry name" value="HTH_MARR"/>
    <property type="match status" value="1"/>
</dbReference>
<organism evidence="5 6">
    <name type="scientific">Seinonella peptonophila</name>
    <dbReference type="NCBI Taxonomy" id="112248"/>
    <lineage>
        <taxon>Bacteria</taxon>
        <taxon>Bacillati</taxon>
        <taxon>Bacillota</taxon>
        <taxon>Bacilli</taxon>
        <taxon>Bacillales</taxon>
        <taxon>Thermoactinomycetaceae</taxon>
        <taxon>Seinonella</taxon>
    </lineage>
</organism>
<dbReference type="EMBL" id="FQVL01000003">
    <property type="protein sequence ID" value="SHE82747.1"/>
    <property type="molecule type" value="Genomic_DNA"/>
</dbReference>
<dbReference type="Pfam" id="PF01047">
    <property type="entry name" value="MarR"/>
    <property type="match status" value="1"/>
</dbReference>
<dbReference type="SUPFAM" id="SSF46785">
    <property type="entry name" value="Winged helix' DNA-binding domain"/>
    <property type="match status" value="1"/>
</dbReference>
<protein>
    <submittedName>
        <fullName evidence="5">DNA-binding transcriptional regulator, MarR family</fullName>
    </submittedName>
</protein>
<feature type="domain" description="HTH marR-type" evidence="4">
    <location>
        <begin position="1"/>
        <end position="135"/>
    </location>
</feature>
<evidence type="ECO:0000313" key="6">
    <source>
        <dbReference type="Proteomes" id="UP000184476"/>
    </source>
</evidence>
<sequence length="145" mass="16391">MNPALLGELINEILVKSKILGSSDQSFIPGLTPRQIHMILKIGTEIYKHGQLANKLGVDPSTLSRTLQPLIKVGIIYRKQNPLSRREILIQLSPKGLEVLDEIKEKINEICLQILEQVPKQQKEMIETSLLLLLDILKNTELKHS</sequence>
<evidence type="ECO:0000313" key="5">
    <source>
        <dbReference type="EMBL" id="SHE82747.1"/>
    </source>
</evidence>
<keyword evidence="1" id="KW-0805">Transcription regulation</keyword>
<evidence type="ECO:0000256" key="1">
    <source>
        <dbReference type="ARBA" id="ARBA00023015"/>
    </source>
</evidence>
<dbReference type="InterPro" id="IPR000835">
    <property type="entry name" value="HTH_MarR-typ"/>
</dbReference>
<dbReference type="GO" id="GO:0003677">
    <property type="term" value="F:DNA binding"/>
    <property type="evidence" value="ECO:0007669"/>
    <property type="project" value="UniProtKB-KW"/>
</dbReference>
<dbReference type="Proteomes" id="UP000184476">
    <property type="component" value="Unassembled WGS sequence"/>
</dbReference>
<keyword evidence="3" id="KW-0804">Transcription</keyword>
<evidence type="ECO:0000259" key="4">
    <source>
        <dbReference type="PROSITE" id="PS50995"/>
    </source>
</evidence>
<dbReference type="PROSITE" id="PS50995">
    <property type="entry name" value="HTH_MARR_2"/>
    <property type="match status" value="1"/>
</dbReference>
<evidence type="ECO:0000256" key="3">
    <source>
        <dbReference type="ARBA" id="ARBA00023163"/>
    </source>
</evidence>
<dbReference type="InterPro" id="IPR036390">
    <property type="entry name" value="WH_DNA-bd_sf"/>
</dbReference>
<name>A0A1M4WNI7_9BACL</name>